<reference evidence="3" key="1">
    <citation type="journal article" date="2021" name="PeerJ">
        <title>Extensive microbial diversity within the chicken gut microbiome revealed by metagenomics and culture.</title>
        <authorList>
            <person name="Gilroy R."/>
            <person name="Ravi A."/>
            <person name="Getino M."/>
            <person name="Pursley I."/>
            <person name="Horton D.L."/>
            <person name="Alikhan N.F."/>
            <person name="Baker D."/>
            <person name="Gharbi K."/>
            <person name="Hall N."/>
            <person name="Watson M."/>
            <person name="Adriaenssens E.M."/>
            <person name="Foster-Nyarko E."/>
            <person name="Jarju S."/>
            <person name="Secka A."/>
            <person name="Antonio M."/>
            <person name="Oren A."/>
            <person name="Chaudhuri R.R."/>
            <person name="La Ragione R."/>
            <person name="Hildebrand F."/>
            <person name="Pallen M.J."/>
        </authorList>
    </citation>
    <scope>NUCLEOTIDE SEQUENCE</scope>
    <source>
        <strain evidence="3">1719</strain>
    </source>
</reference>
<dbReference type="HAMAP" id="MF_00226_B">
    <property type="entry name" value="CinA_B"/>
    <property type="match status" value="1"/>
</dbReference>
<dbReference type="PANTHER" id="PTHR13939:SF0">
    <property type="entry name" value="NMN AMIDOHYDROLASE-LIKE PROTEIN YFAY"/>
    <property type="match status" value="1"/>
</dbReference>
<feature type="domain" description="MoaB/Mog" evidence="2">
    <location>
        <begin position="4"/>
        <end position="172"/>
    </location>
</feature>
<evidence type="ECO:0000256" key="1">
    <source>
        <dbReference type="HAMAP-Rule" id="MF_00226"/>
    </source>
</evidence>
<evidence type="ECO:0000313" key="3">
    <source>
        <dbReference type="EMBL" id="HIX54109.1"/>
    </source>
</evidence>
<name>A0A9D1W856_9SPHI</name>
<evidence type="ECO:0000259" key="2">
    <source>
        <dbReference type="SMART" id="SM00852"/>
    </source>
</evidence>
<dbReference type="CDD" id="cd00885">
    <property type="entry name" value="cinA"/>
    <property type="match status" value="1"/>
</dbReference>
<dbReference type="Proteomes" id="UP000824156">
    <property type="component" value="Unassembled WGS sequence"/>
</dbReference>
<dbReference type="InterPro" id="IPR008136">
    <property type="entry name" value="CinA_C"/>
</dbReference>
<dbReference type="Pfam" id="PF18146">
    <property type="entry name" value="CinA_KH"/>
    <property type="match status" value="1"/>
</dbReference>
<dbReference type="Pfam" id="PF00994">
    <property type="entry name" value="MoCF_biosynth"/>
    <property type="match status" value="1"/>
</dbReference>
<dbReference type="EMBL" id="DXEZ01000106">
    <property type="protein sequence ID" value="HIX54109.1"/>
    <property type="molecule type" value="Genomic_DNA"/>
</dbReference>
<dbReference type="NCBIfam" id="TIGR00200">
    <property type="entry name" value="cinA_nterm"/>
    <property type="match status" value="1"/>
</dbReference>
<dbReference type="SUPFAM" id="SSF53218">
    <property type="entry name" value="Molybdenum cofactor biosynthesis proteins"/>
    <property type="match status" value="1"/>
</dbReference>
<dbReference type="Gene3D" id="3.30.70.2860">
    <property type="match status" value="1"/>
</dbReference>
<dbReference type="InterPro" id="IPR041424">
    <property type="entry name" value="CinA_KH"/>
</dbReference>
<dbReference type="AlphaFoldDB" id="A0A9D1W856"/>
<gene>
    <name evidence="3" type="ORF">H9853_03720</name>
</gene>
<dbReference type="SUPFAM" id="SSF142433">
    <property type="entry name" value="CinA-like"/>
    <property type="match status" value="1"/>
</dbReference>
<dbReference type="NCBIfam" id="TIGR00177">
    <property type="entry name" value="molyb_syn"/>
    <property type="match status" value="1"/>
</dbReference>
<dbReference type="Pfam" id="PF02464">
    <property type="entry name" value="CinA"/>
    <property type="match status" value="1"/>
</dbReference>
<dbReference type="NCBIfam" id="TIGR00199">
    <property type="entry name" value="PncC_domain"/>
    <property type="match status" value="1"/>
</dbReference>
<organism evidence="3 4">
    <name type="scientific">Candidatus Sphingobacterium stercoripullorum</name>
    <dbReference type="NCBI Taxonomy" id="2838759"/>
    <lineage>
        <taxon>Bacteria</taxon>
        <taxon>Pseudomonadati</taxon>
        <taxon>Bacteroidota</taxon>
        <taxon>Sphingobacteriia</taxon>
        <taxon>Sphingobacteriales</taxon>
        <taxon>Sphingobacteriaceae</taxon>
        <taxon>Sphingobacterium</taxon>
    </lineage>
</organism>
<dbReference type="InterPro" id="IPR036653">
    <property type="entry name" value="CinA-like_C"/>
</dbReference>
<protein>
    <recommendedName>
        <fullName evidence="1">CinA-like protein</fullName>
    </recommendedName>
</protein>
<comment type="caution">
    <text evidence="3">The sequence shown here is derived from an EMBL/GenBank/DDBJ whole genome shotgun (WGS) entry which is preliminary data.</text>
</comment>
<proteinExistence type="inferred from homology"/>
<dbReference type="InterPro" id="IPR008135">
    <property type="entry name" value="Competence-induced_CinA"/>
</dbReference>
<comment type="similarity">
    <text evidence="1">Belongs to the CinA family.</text>
</comment>
<accession>A0A9D1W856</accession>
<dbReference type="PANTHER" id="PTHR13939">
    <property type="entry name" value="NICOTINAMIDE-NUCLEOTIDE AMIDOHYDROLASE PNCC"/>
    <property type="match status" value="1"/>
</dbReference>
<dbReference type="Gene3D" id="3.90.950.20">
    <property type="entry name" value="CinA-like"/>
    <property type="match status" value="1"/>
</dbReference>
<sequence>MKAEIITIGDEILLGQIVDTNSAFIANELFQNNVSVNTISSIADTREALLEALKRASMRSDLVIITGGLGPTNDDVTKKTAAEFFHVDLIRSPEVFQHVENIFLKRKNQPMLSVNLAQADILENSEVLFNDVGTAPGMWVSHNGVNYAFLPGVPFEMRFLIKERVIPKIREMGSYVSLSNRYILTVGIGESFLAKSIEDIENNLPEDMQLAYLPAINQVLLRLSARGENKEDTIAALEKVEAEIVKRVEKHVVAQKDISIESVILNICLERGKTIVTAESCTGGSIASRLTSVPGYSAVFLGSVVAYDNAVKTSFLGVPVEHIKKYGAVSDEVVTAMAVGGRSRMNADYCLATSGIAGPGGGSQEKPVGTVWVALAGPNGTKSKVFHFHNDRLINIERSVQQAFYMLWKELVGQSHG</sequence>
<dbReference type="NCBIfam" id="NF001813">
    <property type="entry name" value="PRK00549.1"/>
    <property type="match status" value="1"/>
</dbReference>
<reference evidence="3" key="2">
    <citation type="submission" date="2021-04" db="EMBL/GenBank/DDBJ databases">
        <authorList>
            <person name="Gilroy R."/>
        </authorList>
    </citation>
    <scope>NUCLEOTIDE SEQUENCE</scope>
    <source>
        <strain evidence="3">1719</strain>
    </source>
</reference>
<dbReference type="InterPro" id="IPR001453">
    <property type="entry name" value="MoaB/Mog_dom"/>
</dbReference>
<evidence type="ECO:0000313" key="4">
    <source>
        <dbReference type="Proteomes" id="UP000824156"/>
    </source>
</evidence>
<dbReference type="SMART" id="SM00852">
    <property type="entry name" value="MoCF_biosynth"/>
    <property type="match status" value="1"/>
</dbReference>
<dbReference type="PIRSF" id="PIRSF006728">
    <property type="entry name" value="CinA"/>
    <property type="match status" value="1"/>
</dbReference>
<dbReference type="Gene3D" id="3.40.980.10">
    <property type="entry name" value="MoaB/Mog-like domain"/>
    <property type="match status" value="1"/>
</dbReference>
<dbReference type="InterPro" id="IPR036425">
    <property type="entry name" value="MoaB/Mog-like_dom_sf"/>
</dbReference>
<dbReference type="InterPro" id="IPR050101">
    <property type="entry name" value="CinA"/>
</dbReference>